<dbReference type="GO" id="GO:0003676">
    <property type="term" value="F:nucleic acid binding"/>
    <property type="evidence" value="ECO:0007669"/>
    <property type="project" value="InterPro"/>
</dbReference>
<dbReference type="AlphaFoldDB" id="A0A6L2LED2"/>
<dbReference type="GO" id="GO:0015074">
    <property type="term" value="P:DNA integration"/>
    <property type="evidence" value="ECO:0007669"/>
    <property type="project" value="InterPro"/>
</dbReference>
<dbReference type="GO" id="GO:0003964">
    <property type="term" value="F:RNA-directed DNA polymerase activity"/>
    <property type="evidence" value="ECO:0007669"/>
    <property type="project" value="UniProtKB-KW"/>
</dbReference>
<protein>
    <submittedName>
        <fullName evidence="3">Reverse transcriptase domain-containing protein</fullName>
    </submittedName>
</protein>
<feature type="domain" description="Integrase catalytic" evidence="2">
    <location>
        <begin position="484"/>
        <end position="574"/>
    </location>
</feature>
<sequence>MFKRLKKGVFHKLRDKVNSTSAHSKNSRRRSYYSSRRDIKASTTILAQKKRILLLKNVITKEHPHEGGNHYQKSRIAHEDIGSQRQRGKGRVLRMTYPSHGELPPTKKCIKDPVKIHNIKQRDGESTKEFMQRYKLECRDVKRALECMKISEFMHRFTNPKLIKRLHDKIPKSVDEMIRVMTTFLRGEVAASNHERKKSFPSWKQQEAGQKPNFKKGGFRNQQRSERKQDIFTLLTKTPKEILALDKGKFKPPPLMTTPVEKRNAGKFCEFRGEVEHATDECIHLKRKIKEILKAGKLFLMIQATSPLVGFSGEIIWPLGQISLFVKIGDGENSTSAWMNFMVVRSPSPYNEIIGRPGVRIIYAMLSIAHGMLKFPVANRTVTLQSSRIIPLECMMVSEPEVPQPVINQVTKEKIHPEYPEQTITIGSTLTKEGWKELCEEIVPEEKKKAWAVRCKAKRKLIRECNDYQVHRPVSRNSQQNLTLVTSPWPFYKWGIDIAGPFAECPGKVKFLMVAIDYFTKLIEAKPVATITGAQIKKFVWDNIVCRFSLPGEIISDNGKQFRDSPFKEWCKKLYEGIKARFDERSKNWLEEISHVLWAHHTMIKSSNKETPLSLTYGTKAIIPVEIGMPTLRTAKVDMIKNDEDLGINLDLLEEKGRRQPFKKQKAKPEWKNIITPGFIIQASG</sequence>
<dbReference type="PANTHER" id="PTHR37984">
    <property type="entry name" value="PROTEIN CBG26694"/>
    <property type="match status" value="1"/>
</dbReference>
<keyword evidence="3" id="KW-0695">RNA-directed DNA polymerase</keyword>
<feature type="region of interest" description="Disordered" evidence="1">
    <location>
        <begin position="195"/>
        <end position="225"/>
    </location>
</feature>
<dbReference type="PANTHER" id="PTHR37984:SF5">
    <property type="entry name" value="PROTEIN NYNRIN-LIKE"/>
    <property type="match status" value="1"/>
</dbReference>
<gene>
    <name evidence="3" type="ORF">Tci_032124</name>
</gene>
<dbReference type="InterPro" id="IPR001584">
    <property type="entry name" value="Integrase_cat-core"/>
</dbReference>
<name>A0A6L2LED2_TANCI</name>
<dbReference type="PROSITE" id="PS50994">
    <property type="entry name" value="INTEGRASE"/>
    <property type="match status" value="1"/>
</dbReference>
<dbReference type="InterPro" id="IPR036397">
    <property type="entry name" value="RNaseH_sf"/>
</dbReference>
<keyword evidence="3" id="KW-0808">Transferase</keyword>
<evidence type="ECO:0000313" key="3">
    <source>
        <dbReference type="EMBL" id="GEU60146.1"/>
    </source>
</evidence>
<comment type="caution">
    <text evidence="3">The sequence shown here is derived from an EMBL/GenBank/DDBJ whole genome shotgun (WGS) entry which is preliminary data.</text>
</comment>
<dbReference type="SUPFAM" id="SSF53098">
    <property type="entry name" value="Ribonuclease H-like"/>
    <property type="match status" value="1"/>
</dbReference>
<feature type="region of interest" description="Disordered" evidence="1">
    <location>
        <begin position="17"/>
        <end position="37"/>
    </location>
</feature>
<keyword evidence="3" id="KW-0548">Nucleotidyltransferase</keyword>
<evidence type="ECO:0000256" key="1">
    <source>
        <dbReference type="SAM" id="MobiDB-lite"/>
    </source>
</evidence>
<dbReference type="EMBL" id="BKCJ010004289">
    <property type="protein sequence ID" value="GEU60146.1"/>
    <property type="molecule type" value="Genomic_DNA"/>
</dbReference>
<dbReference type="InterPro" id="IPR012337">
    <property type="entry name" value="RNaseH-like_sf"/>
</dbReference>
<evidence type="ECO:0000259" key="2">
    <source>
        <dbReference type="PROSITE" id="PS50994"/>
    </source>
</evidence>
<organism evidence="3">
    <name type="scientific">Tanacetum cinerariifolium</name>
    <name type="common">Dalmatian daisy</name>
    <name type="synonym">Chrysanthemum cinerariifolium</name>
    <dbReference type="NCBI Taxonomy" id="118510"/>
    <lineage>
        <taxon>Eukaryota</taxon>
        <taxon>Viridiplantae</taxon>
        <taxon>Streptophyta</taxon>
        <taxon>Embryophyta</taxon>
        <taxon>Tracheophyta</taxon>
        <taxon>Spermatophyta</taxon>
        <taxon>Magnoliopsida</taxon>
        <taxon>eudicotyledons</taxon>
        <taxon>Gunneridae</taxon>
        <taxon>Pentapetalae</taxon>
        <taxon>asterids</taxon>
        <taxon>campanulids</taxon>
        <taxon>Asterales</taxon>
        <taxon>Asteraceae</taxon>
        <taxon>Asteroideae</taxon>
        <taxon>Anthemideae</taxon>
        <taxon>Anthemidinae</taxon>
        <taxon>Tanacetum</taxon>
    </lineage>
</organism>
<proteinExistence type="predicted"/>
<dbReference type="Gene3D" id="3.30.420.10">
    <property type="entry name" value="Ribonuclease H-like superfamily/Ribonuclease H"/>
    <property type="match status" value="2"/>
</dbReference>
<dbReference type="InterPro" id="IPR050951">
    <property type="entry name" value="Retrovirus_Pol_polyprotein"/>
</dbReference>
<reference evidence="3" key="1">
    <citation type="journal article" date="2019" name="Sci. Rep.">
        <title>Draft genome of Tanacetum cinerariifolium, the natural source of mosquito coil.</title>
        <authorList>
            <person name="Yamashiro T."/>
            <person name="Shiraishi A."/>
            <person name="Satake H."/>
            <person name="Nakayama K."/>
        </authorList>
    </citation>
    <scope>NUCLEOTIDE SEQUENCE</scope>
</reference>
<accession>A0A6L2LED2</accession>